<feature type="signal peptide" evidence="2">
    <location>
        <begin position="1"/>
        <end position="19"/>
    </location>
</feature>
<dbReference type="Proteomes" id="UP000708208">
    <property type="component" value="Unassembled WGS sequence"/>
</dbReference>
<feature type="chain" id="PRO_5035161995" evidence="2">
    <location>
        <begin position="20"/>
        <end position="354"/>
    </location>
</feature>
<reference evidence="3" key="1">
    <citation type="submission" date="2021-06" db="EMBL/GenBank/DDBJ databases">
        <authorList>
            <person name="Hodson N. C."/>
            <person name="Mongue J. A."/>
            <person name="Jaron S. K."/>
        </authorList>
    </citation>
    <scope>NUCLEOTIDE SEQUENCE</scope>
</reference>
<sequence length="354" mass="40376">MDSTILVLLTFGLLLPSPAFEWNFLNVIKQHHFPESSLENLDLIHLLSQKPRGIYNAVPEKYKNSPRTNLVVGNYSQPGVVMSVMKYHKKKTIILTEIEFSRESLESIDTKFLLTFTQPLNTVNVFILKSVPRIGEFEILKEIASKTRRALNSYFYLLRANQSRIFWRKYGTGSLIPVEGIGQNLLTHDTHPNFEATVLKAIICTVCVYLVEFLKKNSEMSSMDTVSLYELGLRLNATIEFEPVFGQPYKGMDENGDWDGYAQPVIDGETVFTTVVMPAVETFPLIQVTRPIYSDSIIFVYGLPKPIPFSAFLRLHRPFTIMVWIMSAVSAFAMFLVLQGILYFQEAYLGKEID</sequence>
<proteinExistence type="predicted"/>
<name>A0A8J2PJA1_9HEXA</name>
<keyword evidence="1" id="KW-0472">Membrane</keyword>
<keyword evidence="4" id="KW-1185">Reference proteome</keyword>
<evidence type="ECO:0000256" key="2">
    <source>
        <dbReference type="SAM" id="SignalP"/>
    </source>
</evidence>
<keyword evidence="2" id="KW-0732">Signal</keyword>
<protein>
    <submittedName>
        <fullName evidence="3">Uncharacterized protein</fullName>
    </submittedName>
</protein>
<feature type="transmembrane region" description="Helical" evidence="1">
    <location>
        <begin position="321"/>
        <end position="344"/>
    </location>
</feature>
<keyword evidence="1" id="KW-1133">Transmembrane helix</keyword>
<accession>A0A8J2PJA1</accession>
<gene>
    <name evidence="3" type="ORF">AFUS01_LOCUS26526</name>
</gene>
<organism evidence="3 4">
    <name type="scientific">Allacma fusca</name>
    <dbReference type="NCBI Taxonomy" id="39272"/>
    <lineage>
        <taxon>Eukaryota</taxon>
        <taxon>Metazoa</taxon>
        <taxon>Ecdysozoa</taxon>
        <taxon>Arthropoda</taxon>
        <taxon>Hexapoda</taxon>
        <taxon>Collembola</taxon>
        <taxon>Symphypleona</taxon>
        <taxon>Sminthuridae</taxon>
        <taxon>Allacma</taxon>
    </lineage>
</organism>
<comment type="caution">
    <text evidence="3">The sequence shown here is derived from an EMBL/GenBank/DDBJ whole genome shotgun (WGS) entry which is preliminary data.</text>
</comment>
<evidence type="ECO:0000256" key="1">
    <source>
        <dbReference type="SAM" id="Phobius"/>
    </source>
</evidence>
<feature type="non-terminal residue" evidence="3">
    <location>
        <position position="354"/>
    </location>
</feature>
<evidence type="ECO:0000313" key="3">
    <source>
        <dbReference type="EMBL" id="CAG7815879.1"/>
    </source>
</evidence>
<dbReference type="EMBL" id="CAJVCH010354959">
    <property type="protein sequence ID" value="CAG7815879.1"/>
    <property type="molecule type" value="Genomic_DNA"/>
</dbReference>
<dbReference type="AlphaFoldDB" id="A0A8J2PJA1"/>
<evidence type="ECO:0000313" key="4">
    <source>
        <dbReference type="Proteomes" id="UP000708208"/>
    </source>
</evidence>
<keyword evidence="1" id="KW-0812">Transmembrane</keyword>